<reference evidence="2" key="1">
    <citation type="journal article" date="2016" name="Nat. Biotechnol.">
        <title>Sequencing wild and cultivated cassava and related species reveals extensive interspecific hybridization and genetic diversity.</title>
        <authorList>
            <person name="Bredeson J.V."/>
            <person name="Lyons J.B."/>
            <person name="Prochnik S.E."/>
            <person name="Wu G.A."/>
            <person name="Ha C.M."/>
            <person name="Edsinger-Gonzales E."/>
            <person name="Grimwood J."/>
            <person name="Schmutz J."/>
            <person name="Rabbi I.Y."/>
            <person name="Egesi C."/>
            <person name="Nauluvula P."/>
            <person name="Lebot V."/>
            <person name="Ndunguru J."/>
            <person name="Mkamilo G."/>
            <person name="Bart R.S."/>
            <person name="Setter T.L."/>
            <person name="Gleadow R.M."/>
            <person name="Kulakow P."/>
            <person name="Ferguson M.E."/>
            <person name="Rounsley S."/>
            <person name="Rokhsar D.S."/>
        </authorList>
    </citation>
    <scope>NUCLEOTIDE SEQUENCE [LARGE SCALE GENOMIC DNA]</scope>
    <source>
        <strain evidence="2">cv. AM560-2</strain>
    </source>
</reference>
<gene>
    <name evidence="1" type="ORF">MANES_01G193900v8</name>
</gene>
<evidence type="ECO:0000313" key="1">
    <source>
        <dbReference type="EMBL" id="OAY61501.1"/>
    </source>
</evidence>
<name>A0A2C9WM70_MANES</name>
<organism evidence="1 2">
    <name type="scientific">Manihot esculenta</name>
    <name type="common">Cassava</name>
    <name type="synonym">Jatropha manihot</name>
    <dbReference type="NCBI Taxonomy" id="3983"/>
    <lineage>
        <taxon>Eukaryota</taxon>
        <taxon>Viridiplantae</taxon>
        <taxon>Streptophyta</taxon>
        <taxon>Embryophyta</taxon>
        <taxon>Tracheophyta</taxon>
        <taxon>Spermatophyta</taxon>
        <taxon>Magnoliopsida</taxon>
        <taxon>eudicotyledons</taxon>
        <taxon>Gunneridae</taxon>
        <taxon>Pentapetalae</taxon>
        <taxon>rosids</taxon>
        <taxon>fabids</taxon>
        <taxon>Malpighiales</taxon>
        <taxon>Euphorbiaceae</taxon>
        <taxon>Crotonoideae</taxon>
        <taxon>Manihoteae</taxon>
        <taxon>Manihot</taxon>
    </lineage>
</organism>
<dbReference type="EMBL" id="CM004387">
    <property type="protein sequence ID" value="OAY61501.1"/>
    <property type="molecule type" value="Genomic_DNA"/>
</dbReference>
<dbReference type="AlphaFoldDB" id="A0A2C9WM70"/>
<dbReference type="Proteomes" id="UP000091857">
    <property type="component" value="Chromosome 1"/>
</dbReference>
<protein>
    <submittedName>
        <fullName evidence="1">Uncharacterized protein</fullName>
    </submittedName>
</protein>
<sequence>MAYKARNKKKCLCEKTMELVVNIVKLSSISLANMSLRSTLRRLPAAAATGRLVPVMESVDAINISSASQHLPARNINSPGQEEDAMEDIDAKASNYIRKIREKNLKDWNSAQLVQMSR</sequence>
<dbReference type="Gramene" id="Manes.01G193900.1.v8.1">
    <property type="protein sequence ID" value="Manes.01G193900.1.v8.1.CDS.1"/>
    <property type="gene ID" value="Manes.01G193900.v8.1"/>
</dbReference>
<proteinExistence type="predicted"/>
<dbReference type="OMA" id="DWNSAQL"/>
<accession>A0A2C9WM70</accession>
<evidence type="ECO:0000313" key="2">
    <source>
        <dbReference type="Proteomes" id="UP000091857"/>
    </source>
</evidence>
<comment type="caution">
    <text evidence="1">The sequence shown here is derived from an EMBL/GenBank/DDBJ whole genome shotgun (WGS) entry which is preliminary data.</text>
</comment>
<keyword evidence="2" id="KW-1185">Reference proteome</keyword>